<dbReference type="InterPro" id="IPR022029">
    <property type="entry name" value="YoaR-like_PG-bd"/>
</dbReference>
<gene>
    <name evidence="3" type="ORF">HNQ09_002733</name>
</gene>
<feature type="chain" id="PRO_5030510974" evidence="1">
    <location>
        <begin position="20"/>
        <end position="565"/>
    </location>
</feature>
<keyword evidence="4" id="KW-1185">Reference proteome</keyword>
<protein>
    <submittedName>
        <fullName evidence="3">Vancomycin resistance protein YoaR</fullName>
    </submittedName>
</protein>
<dbReference type="EMBL" id="JACHFN010000010">
    <property type="protein sequence ID" value="MBB5235281.1"/>
    <property type="molecule type" value="Genomic_DNA"/>
</dbReference>
<sequence>MKLWGVGLSAAALLGGALAMGLATEGGDRLAPGLRVAGVDVGGLSQDQALAALSARAATPPRVTVQAGERRWTVEASRLGWQADARASLEAARRATQNRSLVQRVRGLVGQAPVQELPLVTRVDPAAARAALGRLTAELNTQPRDAAIVFDKASKRFVVTPDAPGRRADAPAAAARYAADPALTTLSLPVTEWKARYTAAALRPHAERGNALMRPFTVRLEGTDRRAGLTALQVANLYWVRPGGIEPDEQTLRAAFDRLTAQLDRPAQNARFTGQGGKLVKVAERAGRVTARPAALAAFRKAVLDPATRSAALPGKVSRPTLTLAELPDPAGLKLIASGKSTYFGSSPERRVNVANAAARIHGMVVPAGEDFSFLTALGSITSENGFVGGLIISGGRTVDGLGGGVCQVSTTVFRALYQAGLPVVERHQHSYRVGYYEPQVGFEAAVYDPGLDLRLNNDTRAPIFIKTLNDEANSTLEVQVWGIKPQRQVTVSPATILARTPHPPAQYVFNPNLPAGAVRQVDWAQDGYQLHITRTIKDAAGTRTDQVDTVYKPWRAVFETGPRG</sequence>
<evidence type="ECO:0000259" key="2">
    <source>
        <dbReference type="Pfam" id="PF12229"/>
    </source>
</evidence>
<reference evidence="3 4" key="1">
    <citation type="submission" date="2020-08" db="EMBL/GenBank/DDBJ databases">
        <title>Genomic Encyclopedia of Type Strains, Phase IV (KMG-IV): sequencing the most valuable type-strain genomes for metagenomic binning, comparative biology and taxonomic classification.</title>
        <authorList>
            <person name="Goeker M."/>
        </authorList>
    </citation>
    <scope>NUCLEOTIDE SEQUENCE [LARGE SCALE GENOMIC DNA]</scope>
    <source>
        <strain evidence="3 4">DSM 101791</strain>
    </source>
</reference>
<evidence type="ECO:0000313" key="4">
    <source>
        <dbReference type="Proteomes" id="UP000525389"/>
    </source>
</evidence>
<dbReference type="InterPro" id="IPR007391">
    <property type="entry name" value="Vancomycin_resist_VanW"/>
</dbReference>
<dbReference type="InterPro" id="IPR052913">
    <property type="entry name" value="Glycopeptide_resist_protein"/>
</dbReference>
<accession>A0A7W8LQX0</accession>
<comment type="caution">
    <text evidence="3">The sequence shown here is derived from an EMBL/GenBank/DDBJ whole genome shotgun (WGS) entry which is preliminary data.</text>
</comment>
<name>A0A7W8LQX0_9DEIO</name>
<dbReference type="RefSeq" id="WP_184030235.1">
    <property type="nucleotide sequence ID" value="NZ_JACHFN010000010.1"/>
</dbReference>
<dbReference type="Pfam" id="PF12229">
    <property type="entry name" value="PG_binding_4"/>
    <property type="match status" value="1"/>
</dbReference>
<feature type="domain" description="YoaR-like putative peptidoglycan binding" evidence="2">
    <location>
        <begin position="72"/>
        <end position="170"/>
    </location>
</feature>
<dbReference type="AlphaFoldDB" id="A0A7W8LQX0"/>
<dbReference type="PANTHER" id="PTHR35788">
    <property type="entry name" value="EXPORTED PROTEIN-RELATED"/>
    <property type="match status" value="1"/>
</dbReference>
<feature type="signal peptide" evidence="1">
    <location>
        <begin position="1"/>
        <end position="19"/>
    </location>
</feature>
<proteinExistence type="predicted"/>
<organism evidence="3 4">
    <name type="scientific">Deinococcus budaensis</name>
    <dbReference type="NCBI Taxonomy" id="1665626"/>
    <lineage>
        <taxon>Bacteria</taxon>
        <taxon>Thermotogati</taxon>
        <taxon>Deinococcota</taxon>
        <taxon>Deinococci</taxon>
        <taxon>Deinococcales</taxon>
        <taxon>Deinococcaceae</taxon>
        <taxon>Deinococcus</taxon>
    </lineage>
</organism>
<dbReference type="PANTHER" id="PTHR35788:SF1">
    <property type="entry name" value="EXPORTED PROTEIN"/>
    <property type="match status" value="1"/>
</dbReference>
<dbReference type="Proteomes" id="UP000525389">
    <property type="component" value="Unassembled WGS sequence"/>
</dbReference>
<dbReference type="Pfam" id="PF04294">
    <property type="entry name" value="VanW"/>
    <property type="match status" value="1"/>
</dbReference>
<keyword evidence="1" id="KW-0732">Signal</keyword>
<evidence type="ECO:0000313" key="3">
    <source>
        <dbReference type="EMBL" id="MBB5235281.1"/>
    </source>
</evidence>
<evidence type="ECO:0000256" key="1">
    <source>
        <dbReference type="SAM" id="SignalP"/>
    </source>
</evidence>